<dbReference type="Proteomes" id="UP000050795">
    <property type="component" value="Unassembled WGS sequence"/>
</dbReference>
<feature type="region of interest" description="Disordered" evidence="2">
    <location>
        <begin position="422"/>
        <end position="443"/>
    </location>
</feature>
<evidence type="ECO:0000256" key="1">
    <source>
        <dbReference type="ARBA" id="ARBA00022737"/>
    </source>
</evidence>
<proteinExistence type="predicted"/>
<reference evidence="3" key="1">
    <citation type="submission" date="2022-06" db="EMBL/GenBank/DDBJ databases">
        <authorList>
            <person name="Berger JAMES D."/>
            <person name="Berger JAMES D."/>
        </authorList>
    </citation>
    <scope>NUCLEOTIDE SEQUENCE [LARGE SCALE GENOMIC DNA]</scope>
</reference>
<dbReference type="GO" id="GO:0030686">
    <property type="term" value="C:90S preribosome"/>
    <property type="evidence" value="ECO:0007669"/>
    <property type="project" value="TreeGrafter"/>
</dbReference>
<dbReference type="GO" id="GO:0000056">
    <property type="term" value="P:ribosomal small subunit export from nucleus"/>
    <property type="evidence" value="ECO:0007669"/>
    <property type="project" value="TreeGrafter"/>
</dbReference>
<dbReference type="WBParaSite" id="TREG1_97670.1">
    <property type="protein sequence ID" value="TREG1_97670.1"/>
    <property type="gene ID" value="TREG1_97670"/>
</dbReference>
<dbReference type="Pfam" id="PF22493">
    <property type="entry name" value="PUF_NOP9"/>
    <property type="match status" value="1"/>
</dbReference>
<dbReference type="SUPFAM" id="SSF48371">
    <property type="entry name" value="ARM repeat"/>
    <property type="match status" value="1"/>
</dbReference>
<dbReference type="InterPro" id="IPR001313">
    <property type="entry name" value="Pumilio_RNA-bd_rpt"/>
</dbReference>
<dbReference type="InterPro" id="IPR011989">
    <property type="entry name" value="ARM-like"/>
</dbReference>
<name>A0AA85KEK3_TRIRE</name>
<feature type="region of interest" description="Disordered" evidence="2">
    <location>
        <begin position="608"/>
        <end position="630"/>
    </location>
</feature>
<dbReference type="InterPro" id="IPR040000">
    <property type="entry name" value="NOP9"/>
</dbReference>
<dbReference type="GO" id="GO:0003723">
    <property type="term" value="F:RNA binding"/>
    <property type="evidence" value="ECO:0007669"/>
    <property type="project" value="InterPro"/>
</dbReference>
<dbReference type="PANTHER" id="PTHR13102">
    <property type="entry name" value="NUCLEOLAR PROTEIN 9"/>
    <property type="match status" value="1"/>
</dbReference>
<dbReference type="GO" id="GO:0005730">
    <property type="term" value="C:nucleolus"/>
    <property type="evidence" value="ECO:0007669"/>
    <property type="project" value="TreeGrafter"/>
</dbReference>
<dbReference type="Gene3D" id="1.25.10.10">
    <property type="entry name" value="Leucine-rich Repeat Variant"/>
    <property type="match status" value="2"/>
</dbReference>
<evidence type="ECO:0000313" key="4">
    <source>
        <dbReference type="WBParaSite" id="TREG1_97670.1"/>
    </source>
</evidence>
<reference evidence="4" key="2">
    <citation type="submission" date="2023-11" db="UniProtKB">
        <authorList>
            <consortium name="WormBaseParasite"/>
        </authorList>
    </citation>
    <scope>IDENTIFICATION</scope>
</reference>
<dbReference type="GO" id="GO:0030688">
    <property type="term" value="C:preribosome, small subunit precursor"/>
    <property type="evidence" value="ECO:0007669"/>
    <property type="project" value="TreeGrafter"/>
</dbReference>
<evidence type="ECO:0008006" key="5">
    <source>
        <dbReference type="Google" id="ProtNLM"/>
    </source>
</evidence>
<protein>
    <recommendedName>
        <fullName evidence="5">Nucleolar protein 9</fullName>
    </recommendedName>
</protein>
<dbReference type="AlphaFoldDB" id="A0AA85KEK3"/>
<dbReference type="PANTHER" id="PTHR13102:SF0">
    <property type="entry name" value="NUCLEOLAR PROTEIN 9"/>
    <property type="match status" value="1"/>
</dbReference>
<organism evidence="3 4">
    <name type="scientific">Trichobilharzia regenti</name>
    <name type="common">Nasal bird schistosome</name>
    <dbReference type="NCBI Taxonomy" id="157069"/>
    <lineage>
        <taxon>Eukaryota</taxon>
        <taxon>Metazoa</taxon>
        <taxon>Spiralia</taxon>
        <taxon>Lophotrochozoa</taxon>
        <taxon>Platyhelminthes</taxon>
        <taxon>Trematoda</taxon>
        <taxon>Digenea</taxon>
        <taxon>Strigeidida</taxon>
        <taxon>Schistosomatoidea</taxon>
        <taxon>Schistosomatidae</taxon>
        <taxon>Trichobilharzia</taxon>
    </lineage>
</organism>
<evidence type="ECO:0000313" key="3">
    <source>
        <dbReference type="Proteomes" id="UP000050795"/>
    </source>
</evidence>
<dbReference type="GO" id="GO:0000472">
    <property type="term" value="P:endonucleolytic cleavage to generate mature 5'-end of SSU-rRNA from (SSU-rRNA, 5.8S rRNA, LSU-rRNA)"/>
    <property type="evidence" value="ECO:0007669"/>
    <property type="project" value="TreeGrafter"/>
</dbReference>
<sequence length="630" mass="70989">MGRLKIERSTVQYYLNRMNSLSSIKNPEERHTFVLNTYLSFQKDTWKVALSPQVCRCLEELLNHASVDSVTVALKTLSKSWDEVINSKFAYHLLHKALIKCLTTEYHADELISSYVESFCTHMKANLSTYVKQPHTTHTCRIYPQILAGVLLEKDNTSNTYKSTTTQLFTPYDEDYAQTLTKLCEEYLFTEALKDHVTHEFLCPFTQVLLLIASVRLPEVLKKNFKKLMKFTGLYSTADAGEKSVAETKYPNAYSHPIAVYFSELLIGVMPGSHFADFLNNRILTESTSPTGDNGVVNTETFANLLMSHPTGSCVLRSVIRRLAKLADIKHFLAVIQSCESTESGLRGALSNGQYNVLTELADLCSRQSSDKIQRIFLQMLPPVFGFAKKHNSSTVKEDLFICCLVGMLPVNALNKHIQNHSAKEEVNEKDAENNAKAASGKEENAEKEGYVYPVTLSGCLFVQTLLKFTQSPPIRVVSSLLSLSSKRLIAWAQHPQLSRVLEAVLTSVSVTIERKVELFKTLTDGFCILACHPSGSHVIEALWTATNDFGQPMVYKKLMAEQLTSKQAGHLDSHRYGHFVYKKLSLELYKTNKNLWLSRNSPDRLLKKRANSEKPQQISGAKRARGEFK</sequence>
<keyword evidence="1" id="KW-0677">Repeat</keyword>
<dbReference type="InterPro" id="IPR016024">
    <property type="entry name" value="ARM-type_fold"/>
</dbReference>
<dbReference type="GO" id="GO:0000447">
    <property type="term" value="P:endonucleolytic cleavage in ITS1 to separate SSU-rRNA from 5.8S rRNA and LSU-rRNA from tricistronic rRNA transcript (SSU-rRNA, 5.8S rRNA, LSU-rRNA)"/>
    <property type="evidence" value="ECO:0007669"/>
    <property type="project" value="TreeGrafter"/>
</dbReference>
<keyword evidence="3" id="KW-1185">Reference proteome</keyword>
<evidence type="ECO:0000256" key="2">
    <source>
        <dbReference type="SAM" id="MobiDB-lite"/>
    </source>
</evidence>
<dbReference type="GO" id="GO:0000480">
    <property type="term" value="P:endonucleolytic cleavage in 5'-ETS of tricistronic rRNA transcript (SSU-rRNA, 5.8S rRNA, LSU-rRNA)"/>
    <property type="evidence" value="ECO:0007669"/>
    <property type="project" value="TreeGrafter"/>
</dbReference>
<accession>A0AA85KEK3</accession>